<dbReference type="GO" id="GO:0000976">
    <property type="term" value="F:transcription cis-regulatory region binding"/>
    <property type="evidence" value="ECO:0000318"/>
    <property type="project" value="GO_Central"/>
</dbReference>
<dbReference type="GO" id="GO:0045893">
    <property type="term" value="P:positive regulation of DNA-templated transcription"/>
    <property type="evidence" value="ECO:0000318"/>
    <property type="project" value="GO_Central"/>
</dbReference>
<evidence type="ECO:0000313" key="8">
    <source>
        <dbReference type="EMBL" id="KAF5796237.1"/>
    </source>
</evidence>
<evidence type="ECO:0000256" key="1">
    <source>
        <dbReference type="ARBA" id="ARBA00023015"/>
    </source>
</evidence>
<dbReference type="Gramene" id="mRNA:HanXRQr2_Chr08g0349131">
    <property type="protein sequence ID" value="mRNA:HanXRQr2_Chr08g0349131"/>
    <property type="gene ID" value="HanXRQr2_Chr08g0349131"/>
</dbReference>
<evidence type="ECO:0000256" key="5">
    <source>
        <dbReference type="SAM" id="Coils"/>
    </source>
</evidence>
<dbReference type="InParanoid" id="A0A251U7J7"/>
<feature type="compositionally biased region" description="Polar residues" evidence="6">
    <location>
        <begin position="32"/>
        <end position="55"/>
    </location>
</feature>
<evidence type="ECO:0000256" key="2">
    <source>
        <dbReference type="ARBA" id="ARBA00023125"/>
    </source>
</evidence>
<sequence>MHTLTGPHSSLRFPNHRQPSSIYPLRHRNHRQSPPVTASNTHRPPRNNHQSSYSSFSQTTVNIFEHNVKLFDYNSISDALSSLKRLDVYKGVEKGKEPKFRKKFAAIEKLDYQAPADDKWRHDNSDSGTETEKMQPFEPKKTRWWVKTDDKKKKRTPKAATPKAGPKRAPKKKKSPPHLVDEPDDVPPENIDVNVAGGDHEIFLDEIENIIADQDASKVAEKAGGEKRGKNIEAMKETLVEGDVHTDSSDTETDIVVTQLAPTTDVSGKFRMKVPSKKKKNSDDEDATYDSDAETEKLKKRKGSQKRKAQPTGEIPRRRKVRKTTTDIPEQIPEVENVEMEVPVQSECIPEPRSTSKKIPSPTPQGSSQGFPKVPSNLDGGPTSLDDVGYIPFFNGDKVDELAKKVGELEKAKADTDAELKVMKEKRKQVEAENVVLKNEMLAMNDQIEDVKAGNNALNEMIDELLVTNCDLNDANTTMSNANEILQKEIEDLKADKENKSKQIEMLYAVIEDRLGINVHAAYDDVEIRRAEALRMEKEQQNAAEAAKDKGKGIAVEEASEEVLESSSQREQQQPEDEANDDNALVLAQQFVLVGKAKSVSYSREDNARRIEVERRRLKAKQEKKDQTVEKVDEENDDLKDIEVDNLRHKYEIYEAEIKKSRKQVQEAMELAADESAKFKAAKDAIKILASQLKDIAERLPPGSYNLDSIKIPNGLESGSILQNLDTNGDILSTRISNGDDGYSDYGGGGSGVDLGNKYLPDHVSSQEGEFKTRNVASYDGDAASDQVEAEWIEHMSLVCI</sequence>
<name>A0A251U7J7_HELAN</name>
<dbReference type="EMBL" id="MNCJ02000323">
    <property type="protein sequence ID" value="KAF5796237.1"/>
    <property type="molecule type" value="Genomic_DNA"/>
</dbReference>
<dbReference type="PANTHER" id="PTHR45764:SF38">
    <property type="entry name" value="BZIP TRANSCRIPTION FACTOR 44"/>
    <property type="match status" value="1"/>
</dbReference>
<dbReference type="STRING" id="4232.A0A251U7J7"/>
<dbReference type="GO" id="GO:0005634">
    <property type="term" value="C:nucleus"/>
    <property type="evidence" value="ECO:0000318"/>
    <property type="project" value="GO_Central"/>
</dbReference>
<keyword evidence="10" id="KW-1185">Reference proteome</keyword>
<evidence type="ECO:0000256" key="6">
    <source>
        <dbReference type="SAM" id="MobiDB-lite"/>
    </source>
</evidence>
<evidence type="ECO:0000259" key="7">
    <source>
        <dbReference type="Pfam" id="PF13713"/>
    </source>
</evidence>
<keyword evidence="2" id="KW-0238">DNA-binding</keyword>
<accession>A0A251U7J7</accession>
<feature type="compositionally biased region" description="Acidic residues" evidence="6">
    <location>
        <begin position="283"/>
        <end position="293"/>
    </location>
</feature>
<feature type="compositionally biased region" description="Basic and acidic residues" evidence="6">
    <location>
        <begin position="540"/>
        <end position="552"/>
    </location>
</feature>
<feature type="compositionally biased region" description="Basic and acidic residues" evidence="6">
    <location>
        <begin position="117"/>
        <end position="151"/>
    </location>
</feature>
<reference evidence="9" key="2">
    <citation type="submission" date="2017-02" db="EMBL/GenBank/DDBJ databases">
        <title>Sunflower complete genome.</title>
        <authorList>
            <person name="Langlade N."/>
            <person name="Munos S."/>
        </authorList>
    </citation>
    <scope>NUCLEOTIDE SEQUENCE [LARGE SCALE GENOMIC DNA]</scope>
    <source>
        <tissue evidence="9">Leaves</tissue>
    </source>
</reference>
<dbReference type="Pfam" id="PF13713">
    <property type="entry name" value="BRX_N"/>
    <property type="match status" value="1"/>
</dbReference>
<reference evidence="8 10" key="1">
    <citation type="journal article" date="2017" name="Nature">
        <title>The sunflower genome provides insights into oil metabolism, flowering and Asterid evolution.</title>
        <authorList>
            <person name="Badouin H."/>
            <person name="Gouzy J."/>
            <person name="Grassa C.J."/>
            <person name="Murat F."/>
            <person name="Staton S.E."/>
            <person name="Cottret L."/>
            <person name="Lelandais-Briere C."/>
            <person name="Owens G.L."/>
            <person name="Carrere S."/>
            <person name="Mayjonade B."/>
            <person name="Legrand L."/>
            <person name="Gill N."/>
            <person name="Kane N.C."/>
            <person name="Bowers J.E."/>
            <person name="Hubner S."/>
            <person name="Bellec A."/>
            <person name="Berard A."/>
            <person name="Berges H."/>
            <person name="Blanchet N."/>
            <person name="Boniface M.C."/>
            <person name="Brunel D."/>
            <person name="Catrice O."/>
            <person name="Chaidir N."/>
            <person name="Claudel C."/>
            <person name="Donnadieu C."/>
            <person name="Faraut T."/>
            <person name="Fievet G."/>
            <person name="Helmstetter N."/>
            <person name="King M."/>
            <person name="Knapp S.J."/>
            <person name="Lai Z."/>
            <person name="Le Paslier M.C."/>
            <person name="Lippi Y."/>
            <person name="Lorenzon L."/>
            <person name="Mandel J.R."/>
            <person name="Marage G."/>
            <person name="Marchand G."/>
            <person name="Marquand E."/>
            <person name="Bret-Mestries E."/>
            <person name="Morien E."/>
            <person name="Nambeesan S."/>
            <person name="Nguyen T."/>
            <person name="Pegot-Espagnet P."/>
            <person name="Pouilly N."/>
            <person name="Raftis F."/>
            <person name="Sallet E."/>
            <person name="Schiex T."/>
            <person name="Thomas J."/>
            <person name="Vandecasteele C."/>
            <person name="Vares D."/>
            <person name="Vear F."/>
            <person name="Vautrin S."/>
            <person name="Crespi M."/>
            <person name="Mangin B."/>
            <person name="Burke J.M."/>
            <person name="Salse J."/>
            <person name="Munos S."/>
            <person name="Vincourt P."/>
            <person name="Rieseberg L.H."/>
            <person name="Langlade N.B."/>
        </authorList>
    </citation>
    <scope>NUCLEOTIDE SEQUENCE [LARGE SCALE GENOMIC DNA]</scope>
    <source>
        <strain evidence="10">cv. SF193</strain>
        <tissue evidence="8">Leaves</tissue>
    </source>
</reference>
<feature type="compositionally biased region" description="Basic residues" evidence="6">
    <location>
        <begin position="298"/>
        <end position="309"/>
    </location>
</feature>
<organism evidence="9 10">
    <name type="scientific">Helianthus annuus</name>
    <name type="common">Common sunflower</name>
    <dbReference type="NCBI Taxonomy" id="4232"/>
    <lineage>
        <taxon>Eukaryota</taxon>
        <taxon>Viridiplantae</taxon>
        <taxon>Streptophyta</taxon>
        <taxon>Embryophyta</taxon>
        <taxon>Tracheophyta</taxon>
        <taxon>Spermatophyta</taxon>
        <taxon>Magnoliopsida</taxon>
        <taxon>eudicotyledons</taxon>
        <taxon>Gunneridae</taxon>
        <taxon>Pentapetalae</taxon>
        <taxon>asterids</taxon>
        <taxon>campanulids</taxon>
        <taxon>Asterales</taxon>
        <taxon>Asteraceae</taxon>
        <taxon>Asteroideae</taxon>
        <taxon>Heliantheae alliance</taxon>
        <taxon>Heliantheae</taxon>
        <taxon>Helianthus</taxon>
    </lineage>
</organism>
<gene>
    <name evidence="9" type="ORF">HannXRQ_Chr08g0233081</name>
    <name evidence="8" type="ORF">HanXRQr2_Chr08g0349131</name>
</gene>
<evidence type="ECO:0000313" key="9">
    <source>
        <dbReference type="EMBL" id="OTG19347.1"/>
    </source>
</evidence>
<feature type="domain" description="Transcription factor BREVIS RADIX N-terminal" evidence="7">
    <location>
        <begin position="674"/>
        <end position="706"/>
    </location>
</feature>
<dbReference type="Proteomes" id="UP000215914">
    <property type="component" value="Chromosome 8"/>
</dbReference>
<keyword evidence="1" id="KW-0805">Transcription regulation</keyword>
<dbReference type="InterPro" id="IPR027988">
    <property type="entry name" value="BRX_N"/>
</dbReference>
<feature type="coiled-coil region" evidence="5">
    <location>
        <begin position="399"/>
        <end position="447"/>
    </location>
</feature>
<dbReference type="PANTHER" id="PTHR45764">
    <property type="entry name" value="BZIP TRANSCRIPTION FACTOR 44"/>
    <property type="match status" value="1"/>
</dbReference>
<protein>
    <submittedName>
        <fullName evidence="9">Putative transcription factor BREVIS RADIX, N-terminal domain-containing protein</fullName>
    </submittedName>
    <submittedName>
        <fullName evidence="8">Transcription factor BREVIS RADIX domain-containing protein</fullName>
    </submittedName>
</protein>
<feature type="compositionally biased region" description="Basic residues" evidence="6">
    <location>
        <begin position="270"/>
        <end position="280"/>
    </location>
</feature>
<feature type="region of interest" description="Disordered" evidence="6">
    <location>
        <begin position="540"/>
        <end position="580"/>
    </location>
</feature>
<reference evidence="8" key="3">
    <citation type="submission" date="2020-06" db="EMBL/GenBank/DDBJ databases">
        <title>Helianthus annuus Genome sequencing and assembly Release 2.</title>
        <authorList>
            <person name="Gouzy J."/>
            <person name="Langlade N."/>
            <person name="Munos S."/>
        </authorList>
    </citation>
    <scope>NUCLEOTIDE SEQUENCE</scope>
    <source>
        <tissue evidence="8">Leaves</tissue>
    </source>
</reference>
<dbReference type="EMBL" id="CM007897">
    <property type="protein sequence ID" value="OTG19347.1"/>
    <property type="molecule type" value="Genomic_DNA"/>
</dbReference>
<evidence type="ECO:0000313" key="10">
    <source>
        <dbReference type="Proteomes" id="UP000215914"/>
    </source>
</evidence>
<proteinExistence type="predicted"/>
<feature type="compositionally biased region" description="Basic residues" evidence="6">
    <location>
        <begin position="165"/>
        <end position="176"/>
    </location>
</feature>
<evidence type="ECO:0000256" key="3">
    <source>
        <dbReference type="ARBA" id="ARBA00023163"/>
    </source>
</evidence>
<feature type="region of interest" description="Disordered" evidence="6">
    <location>
        <begin position="117"/>
        <end position="194"/>
    </location>
</feature>
<keyword evidence="4" id="KW-0539">Nucleus</keyword>
<dbReference type="AlphaFoldDB" id="A0A251U7J7"/>
<keyword evidence="3" id="KW-0804">Transcription</keyword>
<dbReference type="GO" id="GO:0003700">
    <property type="term" value="F:DNA-binding transcription factor activity"/>
    <property type="evidence" value="ECO:0000318"/>
    <property type="project" value="GO_Central"/>
</dbReference>
<feature type="coiled-coil region" evidence="5">
    <location>
        <begin position="611"/>
        <end position="671"/>
    </location>
</feature>
<feature type="region of interest" description="Disordered" evidence="6">
    <location>
        <begin position="263"/>
        <end position="383"/>
    </location>
</feature>
<feature type="region of interest" description="Disordered" evidence="6">
    <location>
        <begin position="1"/>
        <end position="55"/>
    </location>
</feature>
<evidence type="ECO:0000256" key="4">
    <source>
        <dbReference type="ARBA" id="ARBA00023242"/>
    </source>
</evidence>
<keyword evidence="5" id="KW-0175">Coiled coil</keyword>